<protein>
    <submittedName>
        <fullName evidence="2">DUF3329 domain-containing protein</fullName>
    </submittedName>
</protein>
<keyword evidence="1" id="KW-0812">Transmembrane</keyword>
<keyword evidence="1" id="KW-0472">Membrane</keyword>
<accession>A0A850QHB7</accession>
<reference evidence="2 3" key="1">
    <citation type="submission" date="2020-04" db="EMBL/GenBank/DDBJ databases">
        <title>Donghicola sp., a member of the Rhodobacteraceae family isolated from mangrove forest in Thailand.</title>
        <authorList>
            <person name="Charoenyingcharoen P."/>
            <person name="Yukphan P."/>
        </authorList>
    </citation>
    <scope>NUCLEOTIDE SEQUENCE [LARGE SCALE GENOMIC DNA]</scope>
    <source>
        <strain evidence="2 3">B5-SW-15</strain>
    </source>
</reference>
<dbReference type="AlphaFoldDB" id="A0A850QHB7"/>
<evidence type="ECO:0000313" key="2">
    <source>
        <dbReference type="EMBL" id="NVO25755.1"/>
    </source>
</evidence>
<comment type="caution">
    <text evidence="2">The sequence shown here is derived from an EMBL/GenBank/DDBJ whole genome shotgun (WGS) entry which is preliminary data.</text>
</comment>
<keyword evidence="1" id="KW-1133">Transmembrane helix</keyword>
<feature type="transmembrane region" description="Helical" evidence="1">
    <location>
        <begin position="12"/>
        <end position="31"/>
    </location>
</feature>
<sequence>MIDPDDPFFAPLWRRVVIVGLCLGWAVFEAVTGSPGWALMFGAAGLYAGWTLLGPRAGGKDEERDDG</sequence>
<feature type="transmembrane region" description="Helical" evidence="1">
    <location>
        <begin position="37"/>
        <end position="54"/>
    </location>
</feature>
<gene>
    <name evidence="2" type="ORF">HJ536_20635</name>
</gene>
<dbReference type="EMBL" id="JABCJE010000034">
    <property type="protein sequence ID" value="NVO25755.1"/>
    <property type="molecule type" value="Genomic_DNA"/>
</dbReference>
<dbReference type="RefSeq" id="WP_177159267.1">
    <property type="nucleotide sequence ID" value="NZ_JABCJE010000034.1"/>
</dbReference>
<proteinExistence type="predicted"/>
<name>A0A850QHB7_9RHOB</name>
<evidence type="ECO:0000256" key="1">
    <source>
        <dbReference type="SAM" id="Phobius"/>
    </source>
</evidence>
<dbReference type="Proteomes" id="UP000592216">
    <property type="component" value="Unassembled WGS sequence"/>
</dbReference>
<evidence type="ECO:0000313" key="3">
    <source>
        <dbReference type="Proteomes" id="UP000592216"/>
    </source>
</evidence>
<organism evidence="2 3">
    <name type="scientific">Donghicola mangrovi</name>
    <dbReference type="NCBI Taxonomy" id="2729614"/>
    <lineage>
        <taxon>Bacteria</taxon>
        <taxon>Pseudomonadati</taxon>
        <taxon>Pseudomonadota</taxon>
        <taxon>Alphaproteobacteria</taxon>
        <taxon>Rhodobacterales</taxon>
        <taxon>Roseobacteraceae</taxon>
        <taxon>Donghicola</taxon>
    </lineage>
</organism>